<name>A0A382AV94_9ZZZZ</name>
<proteinExistence type="predicted"/>
<feature type="non-terminal residue" evidence="2">
    <location>
        <position position="1"/>
    </location>
</feature>
<evidence type="ECO:0000313" key="2">
    <source>
        <dbReference type="EMBL" id="SVB05231.1"/>
    </source>
</evidence>
<reference evidence="2" key="1">
    <citation type="submission" date="2018-05" db="EMBL/GenBank/DDBJ databases">
        <authorList>
            <person name="Lanie J.A."/>
            <person name="Ng W.-L."/>
            <person name="Kazmierczak K.M."/>
            <person name="Andrzejewski T.M."/>
            <person name="Davidsen T.M."/>
            <person name="Wayne K.J."/>
            <person name="Tettelin H."/>
            <person name="Glass J.I."/>
            <person name="Rusch D."/>
            <person name="Podicherti R."/>
            <person name="Tsui H.-C.T."/>
            <person name="Winkler M.E."/>
        </authorList>
    </citation>
    <scope>NUCLEOTIDE SEQUENCE</scope>
</reference>
<evidence type="ECO:0000259" key="1">
    <source>
        <dbReference type="Pfam" id="PF17148"/>
    </source>
</evidence>
<gene>
    <name evidence="2" type="ORF">METZ01_LOCUS158085</name>
</gene>
<dbReference type="Pfam" id="PF17148">
    <property type="entry name" value="DUF5117"/>
    <property type="match status" value="1"/>
</dbReference>
<dbReference type="PANTHER" id="PTHR38478">
    <property type="entry name" value="PEPTIDASE M1A AND M12B"/>
    <property type="match status" value="1"/>
</dbReference>
<accession>A0A382AV94</accession>
<organism evidence="2">
    <name type="scientific">marine metagenome</name>
    <dbReference type="NCBI Taxonomy" id="408172"/>
    <lineage>
        <taxon>unclassified sequences</taxon>
        <taxon>metagenomes</taxon>
        <taxon>ecological metagenomes</taxon>
    </lineage>
</organism>
<dbReference type="AlphaFoldDB" id="A0A382AV94"/>
<feature type="domain" description="DUF5117" evidence="1">
    <location>
        <begin position="91"/>
        <end position="282"/>
    </location>
</feature>
<dbReference type="PANTHER" id="PTHR38478:SF1">
    <property type="entry name" value="ZINC DEPENDENT METALLOPROTEASE DOMAIN LIPOPROTEIN"/>
    <property type="match status" value="1"/>
</dbReference>
<feature type="non-terminal residue" evidence="2">
    <location>
        <position position="282"/>
    </location>
</feature>
<dbReference type="EMBL" id="UINC01026914">
    <property type="protein sequence ID" value="SVB05231.1"/>
    <property type="molecule type" value="Genomic_DNA"/>
</dbReference>
<dbReference type="InterPro" id="IPR033413">
    <property type="entry name" value="DUF5117"/>
</dbReference>
<sequence length="282" mass="31889">VSRRILDLILLIAVFTFFVINPIPAVAQGLPTIEDKTASMDVIDGYFPMYWDDTTGTLWLEISRFDTEELYLSGLSAGLGSNDIGLDRGQTRSRLVVFERVGPKILMVQRNYRFRANSENPDEQRAVEDAFAKSILWGFTVTAETNGRVLVNTTDFLLRDTHGVIPRLQQDGQYRVDQSRSAVYLPRTKGFPQNTEVDVTITFTTQPQPRTFGSRNERRHGVADVTPAADAVTLRQHHSLVQLPEPGYKPRSYDPRSGFGNVSWQDYSTSLGDSMTKRLIRR</sequence>
<protein>
    <recommendedName>
        <fullName evidence="1">DUF5117 domain-containing protein</fullName>
    </recommendedName>
</protein>